<accession>A0A1M7UCZ5</accession>
<feature type="region of interest" description="Disordered" evidence="1">
    <location>
        <begin position="42"/>
        <end position="65"/>
    </location>
</feature>
<reference evidence="3" key="1">
    <citation type="submission" date="2016-11" db="EMBL/GenBank/DDBJ databases">
        <authorList>
            <person name="Varghese N."/>
            <person name="Submissions S."/>
        </authorList>
    </citation>
    <scope>NUCLEOTIDE SEQUENCE [LARGE SCALE GENOMIC DNA]</scope>
    <source>
        <strain evidence="3">GAS401</strain>
    </source>
</reference>
<proteinExistence type="predicted"/>
<evidence type="ECO:0000313" key="3">
    <source>
        <dbReference type="Proteomes" id="UP000184096"/>
    </source>
</evidence>
<protein>
    <submittedName>
        <fullName evidence="2">Uncharacterized protein</fullName>
    </submittedName>
</protein>
<name>A0A1M7UCZ5_9BRAD</name>
<dbReference type="EMBL" id="LT670849">
    <property type="protein sequence ID" value="SHN80816.1"/>
    <property type="molecule type" value="Genomic_DNA"/>
</dbReference>
<sequence>MQRRRFKNTLTFPDRLKTFSEELKAKASELRPGPERDALLRRARQADTASHIDEWANSPGLQPPK</sequence>
<organism evidence="2 3">
    <name type="scientific">Bradyrhizobium erythrophlei</name>
    <dbReference type="NCBI Taxonomy" id="1437360"/>
    <lineage>
        <taxon>Bacteria</taxon>
        <taxon>Pseudomonadati</taxon>
        <taxon>Pseudomonadota</taxon>
        <taxon>Alphaproteobacteria</taxon>
        <taxon>Hyphomicrobiales</taxon>
        <taxon>Nitrobacteraceae</taxon>
        <taxon>Bradyrhizobium</taxon>
    </lineage>
</organism>
<dbReference type="Proteomes" id="UP000184096">
    <property type="component" value="Chromosome I"/>
</dbReference>
<keyword evidence="3" id="KW-1185">Reference proteome</keyword>
<evidence type="ECO:0000313" key="2">
    <source>
        <dbReference type="EMBL" id="SHN80816.1"/>
    </source>
</evidence>
<evidence type="ECO:0000256" key="1">
    <source>
        <dbReference type="SAM" id="MobiDB-lite"/>
    </source>
</evidence>
<gene>
    <name evidence="2" type="ORF">SAMN05444170_4515</name>
</gene>
<dbReference type="AlphaFoldDB" id="A0A1M7UCZ5"/>